<protein>
    <recommendedName>
        <fullName evidence="2">Glycosyl transferase family 1 domain-containing protein</fullName>
    </recommendedName>
</protein>
<reference evidence="4" key="1">
    <citation type="journal article" date="2019" name="Int. J. Syst. Evol. Microbiol.">
        <title>The Global Catalogue of Microorganisms (GCM) 10K type strain sequencing project: providing services to taxonomists for standard genome sequencing and annotation.</title>
        <authorList>
            <consortium name="The Broad Institute Genomics Platform"/>
            <consortium name="The Broad Institute Genome Sequencing Center for Infectious Disease"/>
            <person name="Wu L."/>
            <person name="Ma J."/>
        </authorList>
    </citation>
    <scope>NUCLEOTIDE SEQUENCE [LARGE SCALE GENOMIC DNA]</scope>
    <source>
        <strain evidence="4">JCM 15896</strain>
    </source>
</reference>
<dbReference type="PANTHER" id="PTHR12526">
    <property type="entry name" value="GLYCOSYLTRANSFERASE"/>
    <property type="match status" value="1"/>
</dbReference>
<evidence type="ECO:0000259" key="2">
    <source>
        <dbReference type="Pfam" id="PF00534"/>
    </source>
</evidence>
<comment type="caution">
    <text evidence="3">The sequence shown here is derived from an EMBL/GenBank/DDBJ whole genome shotgun (WGS) entry which is preliminary data.</text>
</comment>
<evidence type="ECO:0000313" key="3">
    <source>
        <dbReference type="EMBL" id="GAA0860159.1"/>
    </source>
</evidence>
<gene>
    <name evidence="3" type="ORF">GCM10009114_36260</name>
</gene>
<keyword evidence="4" id="KW-1185">Reference proteome</keyword>
<feature type="transmembrane region" description="Helical" evidence="1">
    <location>
        <begin position="99"/>
        <end position="116"/>
    </location>
</feature>
<proteinExistence type="predicted"/>
<organism evidence="3 4">
    <name type="scientific">Aliiglaciecola litoralis</name>
    <dbReference type="NCBI Taxonomy" id="582857"/>
    <lineage>
        <taxon>Bacteria</taxon>
        <taxon>Pseudomonadati</taxon>
        <taxon>Pseudomonadota</taxon>
        <taxon>Gammaproteobacteria</taxon>
        <taxon>Alteromonadales</taxon>
        <taxon>Alteromonadaceae</taxon>
        <taxon>Aliiglaciecola</taxon>
    </lineage>
</organism>
<dbReference type="SUPFAM" id="SSF53756">
    <property type="entry name" value="UDP-Glycosyltransferase/glycogen phosphorylase"/>
    <property type="match status" value="1"/>
</dbReference>
<dbReference type="InterPro" id="IPR001296">
    <property type="entry name" value="Glyco_trans_1"/>
</dbReference>
<accession>A0ABP3X7Y1</accession>
<dbReference type="Pfam" id="PF00534">
    <property type="entry name" value="Glycos_transf_1"/>
    <property type="match status" value="1"/>
</dbReference>
<feature type="domain" description="Glycosyl transferase family 1" evidence="2">
    <location>
        <begin position="200"/>
        <end position="354"/>
    </location>
</feature>
<dbReference type="Proteomes" id="UP001500359">
    <property type="component" value="Unassembled WGS sequence"/>
</dbReference>
<name>A0ABP3X7Y1_9ALTE</name>
<dbReference type="RefSeq" id="WP_343862553.1">
    <property type="nucleotide sequence ID" value="NZ_BAAAFD010000019.1"/>
</dbReference>
<dbReference type="Gene3D" id="3.40.50.2000">
    <property type="entry name" value="Glycogen Phosphorylase B"/>
    <property type="match status" value="2"/>
</dbReference>
<dbReference type="EMBL" id="BAAAFD010000019">
    <property type="protein sequence ID" value="GAA0860159.1"/>
    <property type="molecule type" value="Genomic_DNA"/>
</dbReference>
<evidence type="ECO:0000256" key="1">
    <source>
        <dbReference type="SAM" id="Phobius"/>
    </source>
</evidence>
<keyword evidence="1" id="KW-0472">Membrane</keyword>
<keyword evidence="1" id="KW-1133">Transmembrane helix</keyword>
<sequence length="390" mass="44686">MQVDVIIEQRFYQCSQKKYWTDNAFPNVFWQRYLRVFSAVNVVARVSQVEQPQPEWQRVDGENLTFTNLPIYIGPWGFVKNIPNLIKALRTRKSAKRCVIYRVPGILALFYHWFAMPANKPYAAEVVGDPMDVFAKDASTSALRPVFKWIFVNMLTKQCQNAASISYVTEYSLQERYPPNPKAFHTHYSSIQLSDSDYKKRDQYPLSKPYRIVCIGNLSQPYKGCDFMLETLAALKSQGLELHLDWIGGGALQPDMEQLAAKLELRDCVNFVGNLSQRAQINEILDASDLFVLSSRQEGLPRVLIESMARSLNCVATNVGGVKELLPQEHIVERDNVTQLQAAIAQMMQLDESQRLQIGLRNFDKAQQYHNDVLTERRSNMYQALLESDA</sequence>
<evidence type="ECO:0000313" key="4">
    <source>
        <dbReference type="Proteomes" id="UP001500359"/>
    </source>
</evidence>
<dbReference type="CDD" id="cd03801">
    <property type="entry name" value="GT4_PimA-like"/>
    <property type="match status" value="1"/>
</dbReference>
<keyword evidence="1" id="KW-0812">Transmembrane</keyword>